<evidence type="ECO:0000313" key="30">
    <source>
        <dbReference type="EMBL" id="ATD85905.1"/>
    </source>
</evidence>
<dbReference type="EMBL" id="MF614816">
    <property type="protein sequence ID" value="ATD85827.1"/>
    <property type="molecule type" value="Genomic_DNA"/>
</dbReference>
<dbReference type="EC" id="7.1.1.2" evidence="3"/>
<evidence type="ECO:0000313" key="15">
    <source>
        <dbReference type="EMBL" id="ATD85697.1"/>
    </source>
</evidence>
<dbReference type="EMBL" id="MF614809">
    <property type="protein sequence ID" value="ATD85736.1"/>
    <property type="molecule type" value="Genomic_DNA"/>
</dbReference>
<dbReference type="EMBL" id="MF614826">
    <property type="protein sequence ID" value="ATD85957.1"/>
    <property type="molecule type" value="Genomic_DNA"/>
</dbReference>
<evidence type="ECO:0000256" key="8">
    <source>
        <dbReference type="ARBA" id="ARBA00049551"/>
    </source>
</evidence>
<comment type="subcellular location">
    <subcellularLocation>
        <location evidence="2">Membrane</location>
        <topology evidence="2">Multi-pass membrane protein</topology>
    </subcellularLocation>
</comment>
<comment type="function">
    <text evidence="1">Core subunit of the mitochondrial membrane respiratory chain NADH dehydrogenase (Complex I) that is believed to belong to the minimal assembly required for catalysis. Complex I functions in the transfer of electrons from NADH to the respiratory chain. The immediate electron acceptor for the enzyme is believed to be ubiquinone.</text>
</comment>
<reference evidence="27" key="3">
    <citation type="submission" date="2017-08" db="EMBL/GenBank/DDBJ databases">
        <title>Mitochondrion of Diaphorina citri from Bingchuan,Yunnan,China.</title>
        <authorList>
            <person name="Wu F."/>
            <person name="Jiang H."/>
            <person name="Chen J."/>
            <person name="Cen Y."/>
            <person name="Deng X."/>
        </authorList>
    </citation>
    <scope>NUCLEOTIDE SEQUENCE</scope>
    <source>
        <strain evidence="27">YNBCpsy</strain>
    </source>
</reference>
<evidence type="ECO:0000313" key="22">
    <source>
        <dbReference type="EMBL" id="ATD85801.1"/>
    </source>
</evidence>
<reference evidence="19" key="6">
    <citation type="submission" date="2017-08" db="EMBL/GenBank/DDBJ databases">
        <title>Mitochondrion of Diaphorina citri from Guangchang,Jiangxi,China.</title>
        <authorList>
            <person name="Wu F."/>
            <person name="Jiang H."/>
            <person name="Chen J."/>
            <person name="Cen Y."/>
            <person name="Deng X."/>
        </authorList>
    </citation>
    <scope>NUCLEOTIDE SEQUENCE</scope>
    <source>
        <strain evidence="19">JXGCpsy</strain>
    </source>
</reference>
<evidence type="ECO:0000313" key="23">
    <source>
        <dbReference type="EMBL" id="ATD85814.1"/>
    </source>
</evidence>
<dbReference type="EMBL" id="KX073968">
    <property type="protein sequence ID" value="AOW71071.1"/>
    <property type="molecule type" value="Genomic_DNA"/>
</dbReference>
<dbReference type="EMBL" id="MF614812">
    <property type="protein sequence ID" value="ATD85775.1"/>
    <property type="molecule type" value="Genomic_DNA"/>
</dbReference>
<feature type="transmembrane region" description="Helical" evidence="9">
    <location>
        <begin position="150"/>
        <end position="168"/>
    </location>
</feature>
<dbReference type="EMBL" id="MF614815">
    <property type="protein sequence ID" value="ATD85814.1"/>
    <property type="molecule type" value="Genomic_DNA"/>
</dbReference>
<evidence type="ECO:0000313" key="32">
    <source>
        <dbReference type="EMBL" id="ATD85931.1"/>
    </source>
</evidence>
<dbReference type="EMBL" id="MF614819">
    <property type="protein sequence ID" value="ATD85866.1"/>
    <property type="molecule type" value="Genomic_DNA"/>
</dbReference>
<evidence type="ECO:0000313" key="20">
    <source>
        <dbReference type="EMBL" id="ATD85762.1"/>
    </source>
</evidence>
<reference evidence="14" key="21">
    <citation type="submission" date="2017-08" db="EMBL/GenBank/DDBJ databases">
        <title>Mitochondrion of Diaphorina citri from Yangchun,Guangdong,China.</title>
        <authorList>
            <person name="Wu F."/>
            <person name="Jiang H."/>
            <person name="Chen J."/>
            <person name="Cen Y."/>
            <person name="Deng X."/>
        </authorList>
    </citation>
    <scope>NUCLEOTIDE SEQUENCE</scope>
    <source>
        <strain evidence="14">GDYCpsy</strain>
    </source>
</reference>
<evidence type="ECO:0000313" key="28">
    <source>
        <dbReference type="EMBL" id="ATD85879.1"/>
    </source>
</evidence>
<dbReference type="PRINTS" id="PR01434">
    <property type="entry name" value="NADHDHGNASE5"/>
</dbReference>
<sequence length="540" mass="60529">MLQKSKFHFTFFLMTLVYVFLFFLVVYNFGLMKLILIEMELMMINSVSFTYIVYVDWVSLLFSVIVMMISSLIIVYSKIYMGKECYRFFWLMFLFIVFMLIMIFSPSIVGVLLGWDGLGIISYCLVIYYQNTDAYNSGFITAASNRLGDSMLILAVVWSSMGGNFMFWEMNSGLMFFILACMTKSAQFPFSAWLPAAMAAPTPISSLVHSSTLVTAGVYMMIRFFNTLMLGSLNMLLMIISMVTIFIAGFGALEEYDMKRLIALSTLGQLGFMLFILSLGHFDVAFFHLLVHALFKALLFMCAGFVIHSGMGVQDLRKMGSLGSDFVVVICFNISVFSLMGVPFTSGFYSKDSILELTSCSYGGVGLGVFILIMALITVTYSMRLILYLSSYSGWILWVAGSKNLCLSILTLALINIFLGSVMSWMLCELNLISLSFFVKITPIFIVILGCIWKGDLILGVKLKFLLATLFFLSSLTKKMGLISQKELVSMMLLDQGWCEGLMSNSKNISLVFSKWLKSMSSQNPVILLLGVTIIIISVV</sequence>
<dbReference type="EMBL" id="MF614814">
    <property type="protein sequence ID" value="ATD85801.1"/>
    <property type="molecule type" value="Genomic_DNA"/>
</dbReference>
<feature type="transmembrane region" description="Helical" evidence="9">
    <location>
        <begin position="404"/>
        <end position="426"/>
    </location>
</feature>
<evidence type="ECO:0000256" key="2">
    <source>
        <dbReference type="ARBA" id="ARBA00004141"/>
    </source>
</evidence>
<feature type="transmembrane region" description="Helical" evidence="9">
    <location>
        <begin position="319"/>
        <end position="342"/>
    </location>
</feature>
<feature type="transmembrane region" description="Helical" evidence="9">
    <location>
        <begin position="88"/>
        <end position="105"/>
    </location>
</feature>
<keyword evidence="5 9" id="KW-1133">Transmembrane helix</keyword>
<reference evidence="12" key="16">
    <citation type="submission" date="2017-08" db="EMBL/GenBank/DDBJ databases">
        <title>Mitochondrion of Diaphorina citri from Shaoguan,Guangdong,China.</title>
        <authorList>
            <person name="Wu F."/>
            <person name="Jiang H."/>
            <person name="Chen J."/>
            <person name="Cen Y."/>
            <person name="Deng X."/>
        </authorList>
    </citation>
    <scope>NUCLEOTIDE SEQUENCE</scope>
    <source>
        <strain evidence="12">GDSGpsy</strain>
    </source>
</reference>
<evidence type="ECO:0000313" key="13">
    <source>
        <dbReference type="EMBL" id="ATD85671.1"/>
    </source>
</evidence>
<feature type="transmembrane region" description="Helical" evidence="9">
    <location>
        <begin position="432"/>
        <end position="453"/>
    </location>
</feature>
<evidence type="ECO:0000313" key="25">
    <source>
        <dbReference type="EMBL" id="ATD85840.1"/>
    </source>
</evidence>
<reference evidence="26" key="19">
    <citation type="submission" date="2017-08" db="EMBL/GenBank/DDBJ databases">
        <title>Mitochondrion of Diaphorina citri from Wangmo,Guizhou,China.</title>
        <authorList>
            <person name="Wu F."/>
            <person name="Jiang H."/>
            <person name="Chen J."/>
            <person name="Cen Y."/>
            <person name="Deng X."/>
        </authorList>
    </citation>
    <scope>NUCLEOTIDE SEQUENCE</scope>
    <source>
        <strain evidence="26">GZWMpsy</strain>
    </source>
</reference>
<dbReference type="EMBL" id="MF614820">
    <property type="protein sequence ID" value="ATD85879.1"/>
    <property type="molecule type" value="Genomic_DNA"/>
</dbReference>
<evidence type="ECO:0000313" key="29">
    <source>
        <dbReference type="EMBL" id="ATD85892.1"/>
    </source>
</evidence>
<comment type="catalytic activity">
    <reaction evidence="8">
        <text>a ubiquinone + NADH + 5 H(+)(in) = a ubiquinol + NAD(+) + 4 H(+)(out)</text>
        <dbReference type="Rhea" id="RHEA:29091"/>
        <dbReference type="Rhea" id="RHEA-COMP:9565"/>
        <dbReference type="Rhea" id="RHEA-COMP:9566"/>
        <dbReference type="ChEBI" id="CHEBI:15378"/>
        <dbReference type="ChEBI" id="CHEBI:16389"/>
        <dbReference type="ChEBI" id="CHEBI:17976"/>
        <dbReference type="ChEBI" id="CHEBI:57540"/>
        <dbReference type="ChEBI" id="CHEBI:57945"/>
        <dbReference type="EC" id="7.1.1.2"/>
    </reaction>
</comment>
<feature type="transmembrane region" description="Helical" evidence="9">
    <location>
        <begin position="260"/>
        <end position="279"/>
    </location>
</feature>
<reference evidence="34" key="9">
    <citation type="submission" date="2017-08" db="EMBL/GenBank/DDBJ databases">
        <title>Mitochondrion of Diaphorina citri from Indonesia.</title>
        <authorList>
            <person name="Wu F."/>
            <person name="Jiang H."/>
            <person name="Chen J."/>
            <person name="Cen Y."/>
            <person name="Deng X."/>
        </authorList>
    </citation>
    <scope>NUCLEOTIDE SEQUENCE</scope>
    <source>
        <strain evidence="34">Indonesiapsy</strain>
    </source>
</reference>
<dbReference type="GO" id="GO:0003954">
    <property type="term" value="F:NADH dehydrogenase activity"/>
    <property type="evidence" value="ECO:0007669"/>
    <property type="project" value="TreeGrafter"/>
</dbReference>
<dbReference type="GO" id="GO:0015990">
    <property type="term" value="P:electron transport coupled proton transport"/>
    <property type="evidence" value="ECO:0007669"/>
    <property type="project" value="TreeGrafter"/>
</dbReference>
<dbReference type="EMBL" id="MF614823">
    <property type="protein sequence ID" value="ATD85918.1"/>
    <property type="molecule type" value="Genomic_DNA"/>
</dbReference>
<reference evidence="15" key="12">
    <citation type="submission" date="2017-08" db="EMBL/GenBank/DDBJ databases">
        <title>Mitochondrion of Diaphorina citri from Jieyang,Guangdong,China.</title>
        <authorList>
            <person name="Wu F."/>
            <person name="Jiang H."/>
            <person name="Chen J."/>
            <person name="Cen Y."/>
            <person name="Deng X."/>
        </authorList>
    </citation>
    <scope>NUCLEOTIDE SEQUENCE</scope>
    <source>
        <strain evidence="15">GDJYpsy</strain>
    </source>
</reference>
<evidence type="ECO:0000256" key="6">
    <source>
        <dbReference type="ARBA" id="ARBA00023136"/>
    </source>
</evidence>
<evidence type="ECO:0000256" key="7">
    <source>
        <dbReference type="ARBA" id="ARBA00031027"/>
    </source>
</evidence>
<accession>A0A343K7A3</accession>
<reference evidence="31" key="17">
    <citation type="submission" date="2017-08" db="EMBL/GenBank/DDBJ databases">
        <title>Mitochondrion of Diaphorina citri from Taiwan,China.</title>
        <authorList>
            <person name="Wu F."/>
            <person name="Jiang H."/>
            <person name="Chen J."/>
            <person name="Cen Y."/>
            <person name="Deng X."/>
        </authorList>
    </citation>
    <scope>NUCLEOTIDE SEQUENCE</scope>
    <source>
        <strain evidence="31">TWpsy</strain>
    </source>
</reference>
<keyword evidence="4 9" id="KW-0812">Transmembrane</keyword>
<evidence type="ECO:0000313" key="31">
    <source>
        <dbReference type="EMBL" id="ATD85918.1"/>
    </source>
</evidence>
<evidence type="ECO:0000313" key="27">
    <source>
        <dbReference type="EMBL" id="ATD85866.1"/>
    </source>
</evidence>
<evidence type="ECO:0000313" key="33">
    <source>
        <dbReference type="EMBL" id="ATD85957.1"/>
    </source>
</evidence>
<evidence type="ECO:0000313" key="12">
    <source>
        <dbReference type="EMBL" id="ATD85658.1"/>
    </source>
</evidence>
<dbReference type="EMBL" id="MF614824">
    <property type="protein sequence ID" value="ATD85931.1"/>
    <property type="molecule type" value="Genomic_DNA"/>
</dbReference>
<dbReference type="EMBL" id="MF614808">
    <property type="protein sequence ID" value="ATD85723.1"/>
    <property type="molecule type" value="Genomic_DNA"/>
</dbReference>
<feature type="transmembrane region" description="Helical" evidence="9">
    <location>
        <begin position="206"/>
        <end position="225"/>
    </location>
</feature>
<reference evidence="33" key="18">
    <citation type="submission" date="2017-08" db="EMBL/GenBank/DDBJ databases">
        <title>Mitochondrion of Diaphorina citri from Vietnam.</title>
        <authorList>
            <person name="Wu F."/>
            <person name="Jiang H."/>
            <person name="Chen J."/>
            <person name="Cen Y."/>
            <person name="Deng X."/>
        </authorList>
    </citation>
    <scope>NUCLEOTIDE SEQUENCE</scope>
    <source>
        <strain evidence="33">Vietnampsy</strain>
    </source>
</reference>
<dbReference type="EMBL" id="MF614803">
    <property type="protein sequence ID" value="ATD85658.1"/>
    <property type="molecule type" value="Genomic_DNA"/>
</dbReference>
<reference evidence="24" key="13">
    <citation type="submission" date="2017-08" db="EMBL/GenBank/DDBJ databases">
        <title>Mitochondrion of Diaphorina citri from Miyi,Sichuan,China.</title>
        <authorList>
            <person name="Wu F."/>
            <person name="Jiang H."/>
            <person name="Chen J."/>
            <person name="Cen Y."/>
            <person name="Deng X."/>
        </authorList>
    </citation>
    <scope>NUCLEOTIDE SEQUENCE</scope>
    <source>
        <strain evidence="24">SCMYpsy</strain>
    </source>
</reference>
<feature type="transmembrane region" description="Helical" evidence="9">
    <location>
        <begin position="51"/>
        <end position="76"/>
    </location>
</feature>
<feature type="transmembrane region" description="Helical" evidence="9">
    <location>
        <begin position="362"/>
        <end position="383"/>
    </location>
</feature>
<dbReference type="GO" id="GO:0008137">
    <property type="term" value="F:NADH dehydrogenase (ubiquinone) activity"/>
    <property type="evidence" value="ECO:0007669"/>
    <property type="project" value="UniProtKB-EC"/>
</dbReference>
<dbReference type="EMBL" id="MF614805">
    <property type="protein sequence ID" value="ATD85684.1"/>
    <property type="molecule type" value="Genomic_DNA"/>
</dbReference>
<protein>
    <recommendedName>
        <fullName evidence="3">NADH:ubiquinone reductase (H(+)-translocating)</fullName>
        <ecNumber evidence="3">7.1.1.2</ecNumber>
    </recommendedName>
    <alternativeName>
        <fullName evidence="7">NADH dehydrogenase subunit 5</fullName>
    </alternativeName>
</protein>
<name>A0A343K7A3_DIACI</name>
<evidence type="ECO:0000256" key="9">
    <source>
        <dbReference type="SAM" id="Phobius"/>
    </source>
</evidence>
<reference evidence="30" key="2">
    <citation type="submission" date="2017-08" db="EMBL/GenBank/DDBJ databases">
        <title>Mitochondrion of Diaphorina citri from Baoshao,Yunnan,China.</title>
        <authorList>
            <person name="Wu F."/>
            <person name="Jiang H."/>
            <person name="Chen J."/>
            <person name="Cen Y."/>
            <person name="Deng X."/>
        </authorList>
    </citation>
    <scope>NUCLEOTIDE SEQUENCE</scope>
    <source>
        <strain evidence="30">YNBSpsy</strain>
    </source>
</reference>
<feature type="domain" description="NADH:quinone oxidoreductase/Mrp antiporter transmembrane" evidence="10">
    <location>
        <begin position="106"/>
        <end position="361"/>
    </location>
</feature>
<reference evidence="16" key="20">
    <citation type="submission" date="2017-08" db="EMBL/GenBank/DDBJ databases">
        <title>Mitochondrion of Diaphorina citri from Xiamen,Fujian,China.</title>
        <authorList>
            <person name="Wu F."/>
            <person name="Jiang H."/>
            <person name="Chen J."/>
            <person name="Cen Y."/>
            <person name="Deng X."/>
        </authorList>
    </citation>
    <scope>NUCLEOTIDE SEQUENCE</scope>
    <source>
        <strain evidence="16">FJXMpsy</strain>
    </source>
</reference>
<reference evidence="17" key="5">
    <citation type="submission" date="2017-08" db="EMBL/GenBank/DDBJ databases">
        <title>Mitochondrion of Diaphorina citri from Fuzhou,Fujian,China.</title>
        <authorList>
            <person name="Wu F."/>
            <person name="Jiang H."/>
            <person name="Chen J."/>
            <person name="Cen Y."/>
            <person name="Deng X."/>
        </authorList>
    </citation>
    <scope>NUCLEOTIDE SEQUENCE</scope>
    <source>
        <strain evidence="17">FJFZpsy</strain>
    </source>
</reference>
<evidence type="ECO:0000313" key="24">
    <source>
        <dbReference type="EMBL" id="ATD85827.1"/>
    </source>
</evidence>
<reference evidence="11" key="1">
    <citation type="submission" date="2016-04" db="EMBL/GenBank/DDBJ databases">
        <authorList>
            <person name="Evans L.H."/>
            <person name="Alamgir A."/>
            <person name="Owens N."/>
            <person name="Weber N.D."/>
            <person name="Virtaneva K."/>
            <person name="Barbian K."/>
            <person name="Babar A."/>
            <person name="Rosenke K."/>
        </authorList>
    </citation>
    <scope>NUCLEOTIDE SEQUENCE</scope>
</reference>
<dbReference type="EMBL" id="MF614827">
    <property type="protein sequence ID" value="ATD85970.1"/>
    <property type="molecule type" value="Genomic_DNA"/>
</dbReference>
<organism evidence="19">
    <name type="scientific">Diaphorina citri</name>
    <name type="common">Asian citrus psyllid</name>
    <dbReference type="NCBI Taxonomy" id="121845"/>
    <lineage>
        <taxon>Eukaryota</taxon>
        <taxon>Metazoa</taxon>
        <taxon>Ecdysozoa</taxon>
        <taxon>Arthropoda</taxon>
        <taxon>Hexapoda</taxon>
        <taxon>Insecta</taxon>
        <taxon>Pterygota</taxon>
        <taxon>Neoptera</taxon>
        <taxon>Paraneoptera</taxon>
        <taxon>Hemiptera</taxon>
        <taxon>Sternorrhyncha</taxon>
        <taxon>Psylloidea</taxon>
        <taxon>Psyllidae</taxon>
        <taxon>Diaphorininae</taxon>
        <taxon>Diaphorina</taxon>
    </lineage>
</organism>
<reference evidence="13" key="8">
    <citation type="submission" date="2017-08" db="EMBL/GenBank/DDBJ databases">
        <title>Mitochondrion of Diaphorina citri from Huizhou,Guangdong,China.</title>
        <authorList>
            <person name="Wu F."/>
            <person name="Jiang H."/>
            <person name="Chen J."/>
            <person name="Cen Y."/>
            <person name="Deng X."/>
        </authorList>
    </citation>
    <scope>NUCLEOTIDE SEQUENCE</scope>
    <source>
        <strain evidence="13">GDHZpsy</strain>
    </source>
</reference>
<reference evidence="25" key="14">
    <citation type="submission" date="2017-08" db="EMBL/GenBank/DDBJ databases">
        <title>Mitochondrion of Diaphorina citri from Ningnan,Sichuan,China.</title>
        <authorList>
            <person name="Wu F."/>
            <person name="Jiang H."/>
            <person name="Chen J."/>
            <person name="Cen Y."/>
            <person name="Deng X."/>
        </authorList>
    </citation>
    <scope>NUCLEOTIDE SEQUENCE</scope>
    <source>
        <strain evidence="25">SCNNpsy</strain>
    </source>
</reference>
<dbReference type="EMBL" id="MF614804">
    <property type="protein sequence ID" value="ATD85671.1"/>
    <property type="molecule type" value="Genomic_DNA"/>
</dbReference>
<evidence type="ECO:0000313" key="26">
    <source>
        <dbReference type="EMBL" id="ATD85853.1"/>
    </source>
</evidence>
<dbReference type="GO" id="GO:0042773">
    <property type="term" value="P:ATP synthesis coupled electron transport"/>
    <property type="evidence" value="ECO:0007669"/>
    <property type="project" value="InterPro"/>
</dbReference>
<evidence type="ECO:0000313" key="14">
    <source>
        <dbReference type="EMBL" id="ATD85684.1"/>
    </source>
</evidence>
<dbReference type="Pfam" id="PF00361">
    <property type="entry name" value="Proton_antipo_M"/>
    <property type="match status" value="1"/>
</dbReference>
<reference evidence="22" key="24">
    <citation type="submission" date="2017-08" db="EMBL/GenBank/DDBJ databases">
        <title>Mitochondrion of Diaphorina citri from Zhejiang,China.</title>
        <authorList>
            <person name="Wu F."/>
            <person name="Jiang H."/>
            <person name="Chen J."/>
            <person name="Cen Y."/>
            <person name="Deng X."/>
        </authorList>
    </citation>
    <scope>NUCLEOTIDE SEQUENCE</scope>
    <source>
        <strain evidence="22">ZJpsy</strain>
    </source>
</reference>
<dbReference type="PANTHER" id="PTHR42829">
    <property type="entry name" value="NADH-UBIQUINONE OXIDOREDUCTASE CHAIN 5"/>
    <property type="match status" value="1"/>
</dbReference>
<keyword evidence="19" id="KW-0496">Mitochondrion</keyword>
<evidence type="ECO:0000313" key="21">
    <source>
        <dbReference type="EMBL" id="ATD85775.1"/>
    </source>
</evidence>
<dbReference type="InterPro" id="IPR003945">
    <property type="entry name" value="NU5C-like"/>
</dbReference>
<evidence type="ECO:0000313" key="34">
    <source>
        <dbReference type="EMBL" id="ATD85970.1"/>
    </source>
</evidence>
<geneLocation type="mitochondrion" evidence="19"/>
<evidence type="ECO:0000313" key="18">
    <source>
        <dbReference type="EMBL" id="ATD85736.1"/>
    </source>
</evidence>
<evidence type="ECO:0000256" key="1">
    <source>
        <dbReference type="ARBA" id="ARBA00003257"/>
    </source>
</evidence>
<feature type="transmembrane region" description="Helical" evidence="9">
    <location>
        <begin position="285"/>
        <end position="307"/>
    </location>
</feature>
<dbReference type="EMBL" id="MF614810">
    <property type="protein sequence ID" value="ATD85749.1"/>
    <property type="molecule type" value="Genomic_DNA"/>
</dbReference>
<dbReference type="EMBL" id="MF614811">
    <property type="protein sequence ID" value="ATD85762.1"/>
    <property type="molecule type" value="Genomic_DNA"/>
</dbReference>
<dbReference type="EMBL" id="MF614822">
    <property type="protein sequence ID" value="ATD85905.1"/>
    <property type="molecule type" value="Genomic_DNA"/>
</dbReference>
<reference evidence="32" key="4">
    <citation type="submission" date="2017-08" db="EMBL/GenBank/DDBJ databases">
        <title>Mitochondrion of Diaphorina citri from Cambodia.</title>
        <authorList>
            <person name="Wu F."/>
            <person name="Jiang H."/>
            <person name="Chen J."/>
            <person name="Cen Y."/>
            <person name="Deng X."/>
        </authorList>
    </citation>
    <scope>NUCLEOTIDE SEQUENCE</scope>
    <source>
        <strain evidence="32">Cambodiapsy</strain>
    </source>
</reference>
<evidence type="ECO:0000313" key="11">
    <source>
        <dbReference type="EMBL" id="AOW71071.1"/>
    </source>
</evidence>
<feature type="transmembrane region" description="Helical" evidence="9">
    <location>
        <begin position="7"/>
        <end position="31"/>
    </location>
</feature>
<dbReference type="EMBL" id="MF614807">
    <property type="protein sequence ID" value="ATD85710.1"/>
    <property type="molecule type" value="Genomic_DNA"/>
</dbReference>
<feature type="transmembrane region" description="Helical" evidence="9">
    <location>
        <begin position="465"/>
        <end position="484"/>
    </location>
</feature>
<reference evidence="20" key="7">
    <citation type="submission" date="2017-08" db="EMBL/GenBank/DDBJ databases">
        <title>Mitochondrion of Diaphorina citri from Hainan,China.</title>
        <authorList>
            <person name="Wu F."/>
            <person name="Jiang H."/>
            <person name="Chen J."/>
            <person name="Cen Y."/>
            <person name="Deng X."/>
        </authorList>
    </citation>
    <scope>NUCLEOTIDE SEQUENCE</scope>
    <source>
        <strain evidence="20">HNpsy</strain>
    </source>
</reference>
<evidence type="ECO:0000256" key="4">
    <source>
        <dbReference type="ARBA" id="ARBA00022692"/>
    </source>
</evidence>
<dbReference type="InterPro" id="IPR001750">
    <property type="entry name" value="ND/Mrp_TM"/>
</dbReference>
<gene>
    <name evidence="19" type="primary">nad5</name>
    <name evidence="11" type="synonym">ND5</name>
</gene>
<proteinExistence type="predicted"/>
<dbReference type="EMBL" id="MF614821">
    <property type="protein sequence ID" value="ATD85892.1"/>
    <property type="molecule type" value="Genomic_DNA"/>
</dbReference>
<dbReference type="EMBL" id="MF614817">
    <property type="protein sequence ID" value="ATD85840.1"/>
    <property type="molecule type" value="Genomic_DNA"/>
</dbReference>
<feature type="transmembrane region" description="Helical" evidence="9">
    <location>
        <begin position="111"/>
        <end position="129"/>
    </location>
</feature>
<evidence type="ECO:0000313" key="16">
    <source>
        <dbReference type="EMBL" id="ATD85710.1"/>
    </source>
</evidence>
<dbReference type="GO" id="GO:0016020">
    <property type="term" value="C:membrane"/>
    <property type="evidence" value="ECO:0007669"/>
    <property type="project" value="UniProtKB-SubCell"/>
</dbReference>
<dbReference type="PANTHER" id="PTHR42829:SF2">
    <property type="entry name" value="NADH-UBIQUINONE OXIDOREDUCTASE CHAIN 5"/>
    <property type="match status" value="1"/>
</dbReference>
<keyword evidence="6 9" id="KW-0472">Membrane</keyword>
<dbReference type="EMBL" id="MF614806">
    <property type="protein sequence ID" value="ATD85697.1"/>
    <property type="molecule type" value="Genomic_DNA"/>
</dbReference>
<dbReference type="EMBL" id="MF614818">
    <property type="protein sequence ID" value="ATD85853.1"/>
    <property type="molecule type" value="Genomic_DNA"/>
</dbReference>
<evidence type="ECO:0000259" key="10">
    <source>
        <dbReference type="Pfam" id="PF00361"/>
    </source>
</evidence>
<reference evidence="28" key="11">
    <citation type="submission" date="2017-08" db="EMBL/GenBank/DDBJ databases">
        <title>Mitochondrion of Diaphorina citri from Jianshui,Yunnan,China.</title>
        <authorList>
            <person name="Wu F."/>
            <person name="Jiang H."/>
            <person name="Chen J."/>
            <person name="Cen Y."/>
            <person name="Deng X."/>
        </authorList>
    </citation>
    <scope>NUCLEOTIDE SEQUENCE</scope>
    <source>
        <strain evidence="28">YNJSpsy</strain>
    </source>
</reference>
<evidence type="ECO:0000313" key="19">
    <source>
        <dbReference type="EMBL" id="ATD85749.1"/>
    </source>
</evidence>
<reference evidence="23" key="22">
    <citation type="submission" date="2017-08" db="EMBL/GenBank/DDBJ databases">
        <title>Mitochondrion of Diaphorina citri from Yizhang,Hunan,China.</title>
        <authorList>
            <person name="Wu F."/>
            <person name="Jiang H."/>
            <person name="Chen J."/>
            <person name="Cen Y."/>
            <person name="Deng X."/>
        </authorList>
    </citation>
    <scope>NUCLEOTIDE SEQUENCE</scope>
    <source>
        <strain evidence="23">HNYZpsy</strain>
    </source>
</reference>
<evidence type="ECO:0000313" key="17">
    <source>
        <dbReference type="EMBL" id="ATD85723.1"/>
    </source>
</evidence>
<reference evidence="29" key="15">
    <citation type="submission" date="2017-08" db="EMBL/GenBank/DDBJ databases">
        <title>Mitochondrion of Diaphorina citri from Ruili,Yunnan,China.</title>
        <authorList>
            <person name="Wu F."/>
            <person name="Jiang H."/>
            <person name="Chen J."/>
            <person name="Cen Y."/>
            <person name="Deng X."/>
        </authorList>
    </citation>
    <scope>NUCLEOTIDE SEQUENCE</scope>
    <source>
        <strain evidence="29">YNRLpsy</strain>
    </source>
</reference>
<feature type="transmembrane region" description="Helical" evidence="9">
    <location>
        <begin position="231"/>
        <end position="253"/>
    </location>
</feature>
<dbReference type="AlphaFoldDB" id="A0A343K7A3"/>
<reference evidence="21" key="23">
    <citation type="submission" date="2017-08" db="EMBL/GenBank/DDBJ databases">
        <title>Mitochondrion of Diaphorina citri from Yulin,Guangxi,China.</title>
        <authorList>
            <person name="Wu F."/>
            <person name="Jiang H."/>
            <person name="Chen J."/>
            <person name="Cen Y."/>
            <person name="Deng X."/>
        </authorList>
    </citation>
    <scope>NUCLEOTIDE SEQUENCE</scope>
    <source>
        <strain evidence="21">GXYLpsy</strain>
    </source>
</reference>
<evidence type="ECO:0000256" key="5">
    <source>
        <dbReference type="ARBA" id="ARBA00022989"/>
    </source>
</evidence>
<evidence type="ECO:0000256" key="3">
    <source>
        <dbReference type="ARBA" id="ARBA00012944"/>
    </source>
</evidence>
<reference evidence="18" key="10">
    <citation type="submission" date="2017-08" db="EMBL/GenBank/DDBJ databases">
        <title>Mitochondrion of Diaphorina citri from Ji'an,Jiangxi,China.</title>
        <authorList>
            <person name="Wu F."/>
            <person name="Jiang F."/>
            <person name="Chen J."/>
            <person name="Cen Y."/>
            <person name="Deng X."/>
        </authorList>
    </citation>
    <scope>NUCLEOTIDE SEQUENCE</scope>
    <source>
        <strain evidence="18">JXJApsy</strain>
    </source>
</reference>